<evidence type="ECO:0000256" key="4">
    <source>
        <dbReference type="ARBA" id="ARBA00042988"/>
    </source>
</evidence>
<accession>J4ICN6</accession>
<evidence type="ECO:0000259" key="6">
    <source>
        <dbReference type="Pfam" id="PF01408"/>
    </source>
</evidence>
<dbReference type="InParanoid" id="J4ICN6"/>
<dbReference type="Gene3D" id="3.40.50.720">
    <property type="entry name" value="NAD(P)-binding Rossmann-like Domain"/>
    <property type="match status" value="1"/>
</dbReference>
<feature type="domain" description="Gfo/Idh/MocA-like oxidoreductase N-terminal" evidence="6">
    <location>
        <begin position="25"/>
        <end position="171"/>
    </location>
</feature>
<proteinExistence type="inferred from homology"/>
<comment type="similarity">
    <text evidence="1">Belongs to the Gfo/Idh/MocA family.</text>
</comment>
<dbReference type="RefSeq" id="XP_012186009.1">
    <property type="nucleotide sequence ID" value="XM_012330619.1"/>
</dbReference>
<evidence type="ECO:0000259" key="7">
    <source>
        <dbReference type="Pfam" id="PF22725"/>
    </source>
</evidence>
<dbReference type="AlphaFoldDB" id="J4ICN6"/>
<dbReference type="Gene3D" id="3.30.360.10">
    <property type="entry name" value="Dihydrodipicolinate Reductase, domain 2"/>
    <property type="match status" value="1"/>
</dbReference>
<reference evidence="8 9" key="1">
    <citation type="journal article" date="2012" name="Appl. Environ. Microbiol.">
        <title>Short-read sequencing for genomic analysis of the brown rot fungus Fibroporia radiculosa.</title>
        <authorList>
            <person name="Tang J.D."/>
            <person name="Perkins A.D."/>
            <person name="Sonstegard T.S."/>
            <person name="Schroeder S.G."/>
            <person name="Burgess S.C."/>
            <person name="Diehl S.V."/>
        </authorList>
    </citation>
    <scope>NUCLEOTIDE SEQUENCE [LARGE SCALE GENOMIC DNA]</scope>
    <source>
        <strain evidence="8 9">TFFH 294</strain>
    </source>
</reference>
<dbReference type="OrthoDB" id="64915at2759"/>
<keyword evidence="2" id="KW-0560">Oxidoreductase</keyword>
<feature type="domain" description="GFO/IDH/MocA-like oxidoreductase" evidence="7">
    <location>
        <begin position="209"/>
        <end position="301"/>
    </location>
</feature>
<evidence type="ECO:0000313" key="9">
    <source>
        <dbReference type="Proteomes" id="UP000006352"/>
    </source>
</evidence>
<dbReference type="InterPro" id="IPR000683">
    <property type="entry name" value="Gfo/Idh/MocA-like_OxRdtase_N"/>
</dbReference>
<organism evidence="8 9">
    <name type="scientific">Fibroporia radiculosa</name>
    <dbReference type="NCBI Taxonomy" id="599839"/>
    <lineage>
        <taxon>Eukaryota</taxon>
        <taxon>Fungi</taxon>
        <taxon>Dikarya</taxon>
        <taxon>Basidiomycota</taxon>
        <taxon>Agaricomycotina</taxon>
        <taxon>Agaricomycetes</taxon>
        <taxon>Polyporales</taxon>
        <taxon>Fibroporiaceae</taxon>
        <taxon>Fibroporia</taxon>
    </lineage>
</organism>
<gene>
    <name evidence="8" type="ORF">FIBRA_09020</name>
</gene>
<dbReference type="HOGENOM" id="CLU_023194_5_2_1"/>
<evidence type="ECO:0000256" key="2">
    <source>
        <dbReference type="ARBA" id="ARBA00023002"/>
    </source>
</evidence>
<dbReference type="Pfam" id="PF22725">
    <property type="entry name" value="GFO_IDH_MocA_C3"/>
    <property type="match status" value="1"/>
</dbReference>
<evidence type="ECO:0000256" key="1">
    <source>
        <dbReference type="ARBA" id="ARBA00010928"/>
    </source>
</evidence>
<dbReference type="InterPro" id="IPR050984">
    <property type="entry name" value="Gfo/Idh/MocA_domain"/>
</dbReference>
<dbReference type="Pfam" id="PF01408">
    <property type="entry name" value="GFO_IDH_MocA"/>
    <property type="match status" value="1"/>
</dbReference>
<dbReference type="PANTHER" id="PTHR22604:SF105">
    <property type="entry name" value="TRANS-1,2-DIHYDROBENZENE-1,2-DIOL DEHYDROGENASE"/>
    <property type="match status" value="1"/>
</dbReference>
<name>J4ICN6_9APHY</name>
<evidence type="ECO:0000313" key="8">
    <source>
        <dbReference type="EMBL" id="CCM06726.1"/>
    </source>
</evidence>
<dbReference type="GO" id="GO:0047837">
    <property type="term" value="F:D-xylose 1-dehydrogenase (NADP+) activity"/>
    <property type="evidence" value="ECO:0007669"/>
    <property type="project" value="UniProtKB-EC"/>
</dbReference>
<dbReference type="PANTHER" id="PTHR22604">
    <property type="entry name" value="OXIDOREDUCTASES"/>
    <property type="match status" value="1"/>
</dbReference>
<dbReference type="EMBL" id="HE797469">
    <property type="protein sequence ID" value="CCM06726.1"/>
    <property type="molecule type" value="Genomic_DNA"/>
</dbReference>
<dbReference type="STRING" id="599839.J4ICN6"/>
<sequence>MLGLLRRLRNLGSPPSTPAKSRQALRFGILGAARIGPNALITPARSHPDVVVHAVASRDPAKAAAYAQMHRIPKVYSGGACYQGTLPKQQHTHKRTGFQRFTVAGLVTKVDLLDDCDIDVVYIALPNGLHFEWAMRALERGKHVLVEKPMADTAAEAQYLVDLAAKKGLVLLEAIHYFFHPAVQRVKEIIDSGELGKIKCVNADFHPAVQRVKEIIDSGELGKIKYVNAEFAVPNIPDGIIFLKDDVRYDYNLGGGAMMDMGVYTLSAIRYFTSSEPVKVTEAAATGYKLDPKRVDRAMHARYLLPQSIDAETFVDFSMPGWGPFQLLPQAFKLTVYFELEGGHLELYNFPIPHVYHSIKIKPRGRKVRVEKAYVFEDGRGEDWWTSYRYQLEAFVEKVRGRQPQWWPADDEAVRQLQWVENVYTAAEMPVRPTSRAFCPPPDDEV</sequence>
<dbReference type="GeneID" id="24101626"/>
<evidence type="ECO:0000256" key="3">
    <source>
        <dbReference type="ARBA" id="ARBA00038984"/>
    </source>
</evidence>
<dbReference type="Proteomes" id="UP000006352">
    <property type="component" value="Unassembled WGS sequence"/>
</dbReference>
<dbReference type="GO" id="GO:0000166">
    <property type="term" value="F:nucleotide binding"/>
    <property type="evidence" value="ECO:0007669"/>
    <property type="project" value="InterPro"/>
</dbReference>
<dbReference type="SUPFAM" id="SSF55347">
    <property type="entry name" value="Glyceraldehyde-3-phosphate dehydrogenase-like, C-terminal domain"/>
    <property type="match status" value="1"/>
</dbReference>
<evidence type="ECO:0000256" key="5">
    <source>
        <dbReference type="ARBA" id="ARBA00049233"/>
    </source>
</evidence>
<keyword evidence="9" id="KW-1185">Reference proteome</keyword>
<comment type="catalytic activity">
    <reaction evidence="5">
        <text>D-xylose + NADP(+) = D-xylono-1,5-lactone + NADPH + H(+)</text>
        <dbReference type="Rhea" id="RHEA:22000"/>
        <dbReference type="ChEBI" id="CHEBI:15378"/>
        <dbReference type="ChEBI" id="CHEBI:15867"/>
        <dbReference type="ChEBI" id="CHEBI:53455"/>
        <dbReference type="ChEBI" id="CHEBI:57783"/>
        <dbReference type="ChEBI" id="CHEBI:58349"/>
        <dbReference type="EC" id="1.1.1.179"/>
    </reaction>
</comment>
<dbReference type="SUPFAM" id="SSF51735">
    <property type="entry name" value="NAD(P)-binding Rossmann-fold domains"/>
    <property type="match status" value="1"/>
</dbReference>
<protein>
    <recommendedName>
        <fullName evidence="3">D-xylose 1-dehydrogenase (NADP(+), D-xylono-1,5-lactone-forming)</fullName>
        <ecNumber evidence="3">1.1.1.179</ecNumber>
    </recommendedName>
    <alternativeName>
        <fullName evidence="4">D-xylose-NADP dehydrogenase</fullName>
    </alternativeName>
</protein>
<dbReference type="InterPro" id="IPR036291">
    <property type="entry name" value="NAD(P)-bd_dom_sf"/>
</dbReference>
<dbReference type="EC" id="1.1.1.179" evidence="3"/>
<dbReference type="InterPro" id="IPR055170">
    <property type="entry name" value="GFO_IDH_MocA-like_dom"/>
</dbReference>